<evidence type="ECO:0000313" key="1">
    <source>
        <dbReference type="EMBL" id="QNN67034.1"/>
    </source>
</evidence>
<organism evidence="1 2">
    <name type="scientific">Sphingomonas lutea</name>
    <dbReference type="NCBI Taxonomy" id="1045317"/>
    <lineage>
        <taxon>Bacteria</taxon>
        <taxon>Pseudomonadati</taxon>
        <taxon>Pseudomonadota</taxon>
        <taxon>Alphaproteobacteria</taxon>
        <taxon>Sphingomonadales</taxon>
        <taxon>Sphingomonadaceae</taxon>
        <taxon>Sphingomonas</taxon>
    </lineage>
</organism>
<reference evidence="1 2" key="1">
    <citation type="submission" date="2020-08" db="EMBL/GenBank/DDBJ databases">
        <title>Genome sequence of Sphingomonas lutea KCTC 23642T.</title>
        <authorList>
            <person name="Hyun D.-W."/>
            <person name="Bae J.-W."/>
        </authorList>
    </citation>
    <scope>NUCLEOTIDE SEQUENCE [LARGE SCALE GENOMIC DNA]</scope>
    <source>
        <strain evidence="1 2">KCTC 23642</strain>
    </source>
</reference>
<proteinExistence type="predicted"/>
<dbReference type="AlphaFoldDB" id="A0A7G9SGQ9"/>
<gene>
    <name evidence="1" type="ORF">H9L13_10390</name>
</gene>
<name>A0A7G9SGQ9_9SPHN</name>
<evidence type="ECO:0000313" key="2">
    <source>
        <dbReference type="Proteomes" id="UP000515971"/>
    </source>
</evidence>
<dbReference type="KEGG" id="slut:H9L13_10390"/>
<accession>A0A7G9SGQ9</accession>
<dbReference type="EMBL" id="CP060718">
    <property type="protein sequence ID" value="QNN67034.1"/>
    <property type="molecule type" value="Genomic_DNA"/>
</dbReference>
<dbReference type="RefSeq" id="WP_187537626.1">
    <property type="nucleotide sequence ID" value="NZ_BAABJT010000001.1"/>
</dbReference>
<keyword evidence="2" id="KW-1185">Reference proteome</keyword>
<dbReference type="Proteomes" id="UP000515971">
    <property type="component" value="Chromosome"/>
</dbReference>
<protein>
    <submittedName>
        <fullName evidence="1">Uncharacterized protein</fullName>
    </submittedName>
</protein>
<sequence length="116" mass="13021">MEGQPSIIRFSLDRVPERERRETLTEVFGRGVVNMEFTPLDDNPIFEFEIRLLPGLAITWGRGSPHLGITGHDRSLENDDLMLACGPGTLRMDAWCTGMRRSGATEPARSRPAPNR</sequence>